<dbReference type="AlphaFoldDB" id="A0A319CZS3"/>
<keyword evidence="2" id="KW-1185">Reference proteome</keyword>
<dbReference type="EMBL" id="KZ825991">
    <property type="protein sequence ID" value="PYH90239.1"/>
    <property type="molecule type" value="Genomic_DNA"/>
</dbReference>
<name>A0A319CZS3_9EURO</name>
<proteinExistence type="predicted"/>
<gene>
    <name evidence="1" type="ORF">BO71DRAFT_412752</name>
</gene>
<accession>A0A319CZS3</accession>
<organism evidence="1 2">
    <name type="scientific">Aspergillus ellipticus CBS 707.79</name>
    <dbReference type="NCBI Taxonomy" id="1448320"/>
    <lineage>
        <taxon>Eukaryota</taxon>
        <taxon>Fungi</taxon>
        <taxon>Dikarya</taxon>
        <taxon>Ascomycota</taxon>
        <taxon>Pezizomycotina</taxon>
        <taxon>Eurotiomycetes</taxon>
        <taxon>Eurotiomycetidae</taxon>
        <taxon>Eurotiales</taxon>
        <taxon>Aspergillaceae</taxon>
        <taxon>Aspergillus</taxon>
        <taxon>Aspergillus subgen. Circumdati</taxon>
    </lineage>
</organism>
<evidence type="ECO:0000313" key="2">
    <source>
        <dbReference type="Proteomes" id="UP000247810"/>
    </source>
</evidence>
<evidence type="ECO:0000313" key="1">
    <source>
        <dbReference type="EMBL" id="PYH90239.1"/>
    </source>
</evidence>
<dbReference type="Proteomes" id="UP000247810">
    <property type="component" value="Unassembled WGS sequence"/>
</dbReference>
<dbReference type="VEuPathDB" id="FungiDB:BO71DRAFT_412752"/>
<reference evidence="1 2" key="1">
    <citation type="submission" date="2018-02" db="EMBL/GenBank/DDBJ databases">
        <title>The genomes of Aspergillus section Nigri reveals drivers in fungal speciation.</title>
        <authorList>
            <consortium name="DOE Joint Genome Institute"/>
            <person name="Vesth T.C."/>
            <person name="Nybo J."/>
            <person name="Theobald S."/>
            <person name="Brandl J."/>
            <person name="Frisvad J.C."/>
            <person name="Nielsen K.F."/>
            <person name="Lyhne E.K."/>
            <person name="Kogle M.E."/>
            <person name="Kuo A."/>
            <person name="Riley R."/>
            <person name="Clum A."/>
            <person name="Nolan M."/>
            <person name="Lipzen A."/>
            <person name="Salamov A."/>
            <person name="Henrissat B."/>
            <person name="Wiebenga A."/>
            <person name="De vries R.P."/>
            <person name="Grigoriev I.V."/>
            <person name="Mortensen U.H."/>
            <person name="Andersen M.R."/>
            <person name="Baker S.E."/>
        </authorList>
    </citation>
    <scope>NUCLEOTIDE SEQUENCE [LARGE SCALE GENOMIC DNA]</scope>
    <source>
        <strain evidence="1 2">CBS 707.79</strain>
    </source>
</reference>
<dbReference type="OrthoDB" id="4510572at2759"/>
<sequence length="405" mass="44921">MHQKVTAGRPIFDQADGEFVFWLRQLDLRVKLIFRVPFDRDPWSVGRVTGTDQIINLGSQAVESRTILLPGWESPRRVSRLRKSRPYDIPDHEAGAARQDEWAALRDTLSRGLSEDDSISVYGASLTRAHVGRLLAELQTPGGLSDFSVDLLGERLARQHHAQNLRIGDVGWKDQLHRGSLRLYPLPRTLLLPDSSHGHWSLIEIQTSTGAVVHYSFASKEPSAHDISRPQACSTCQAATTALSQHLRECQQPCPEWQVDHQCLASDGEVDRSETRFLWTMAQRAGGLPVQGDPPDTFRSSLAQTIVAEVLQPRTSQPPSLIGHSGTLDLTSTWQRVAQMSLGGAPMGWEQADRLLQLTFNIASPAVLVGIKRQLSHLRAREHDATRPFGRSAAGVFEAVTDIKI</sequence>
<protein>
    <submittedName>
        <fullName evidence="1">Uncharacterized protein</fullName>
    </submittedName>
</protein>